<organism evidence="6 7">
    <name type="scientific">Clytia hemisphaerica</name>
    <dbReference type="NCBI Taxonomy" id="252671"/>
    <lineage>
        <taxon>Eukaryota</taxon>
        <taxon>Metazoa</taxon>
        <taxon>Cnidaria</taxon>
        <taxon>Hydrozoa</taxon>
        <taxon>Hydroidolina</taxon>
        <taxon>Leptothecata</taxon>
        <taxon>Obeliida</taxon>
        <taxon>Clytiidae</taxon>
        <taxon>Clytia</taxon>
    </lineage>
</organism>
<evidence type="ECO:0000256" key="2">
    <source>
        <dbReference type="ARBA" id="ARBA00022927"/>
    </source>
</evidence>
<keyword evidence="7" id="KW-1185">Reference proteome</keyword>
<dbReference type="InterPro" id="IPR044511">
    <property type="entry name" value="At1g03370/At5g50170-like"/>
</dbReference>
<feature type="compositionally biased region" description="Polar residues" evidence="3">
    <location>
        <begin position="224"/>
        <end position="233"/>
    </location>
</feature>
<protein>
    <recommendedName>
        <fullName evidence="8">C2 domain-containing protein</fullName>
    </recommendedName>
</protein>
<feature type="region of interest" description="Disordered" evidence="3">
    <location>
        <begin position="200"/>
        <end position="257"/>
    </location>
</feature>
<feature type="region of interest" description="Disordered" evidence="3">
    <location>
        <begin position="425"/>
        <end position="451"/>
    </location>
</feature>
<evidence type="ECO:0008006" key="8">
    <source>
        <dbReference type="Google" id="ProtNLM"/>
    </source>
</evidence>
<dbReference type="PANTHER" id="PTHR46296">
    <property type="entry name" value="BNAA05G37250D PROTEIN"/>
    <property type="match status" value="1"/>
</dbReference>
<feature type="compositionally biased region" description="Basic and acidic residues" evidence="3">
    <location>
        <begin position="208"/>
        <end position="223"/>
    </location>
</feature>
<dbReference type="PANTHER" id="PTHR46296:SF8">
    <property type="entry name" value="OS06G0297800 PROTEIN"/>
    <property type="match status" value="1"/>
</dbReference>
<dbReference type="InterPro" id="IPR002909">
    <property type="entry name" value="IPT_dom"/>
</dbReference>
<dbReference type="SUPFAM" id="SSF81296">
    <property type="entry name" value="E set domains"/>
    <property type="match status" value="1"/>
</dbReference>
<evidence type="ECO:0000313" key="7">
    <source>
        <dbReference type="Proteomes" id="UP000594262"/>
    </source>
</evidence>
<dbReference type="SMART" id="SM00429">
    <property type="entry name" value="IPT"/>
    <property type="match status" value="1"/>
</dbReference>
<dbReference type="Pfam" id="PF01833">
    <property type="entry name" value="TIG"/>
    <property type="match status" value="1"/>
</dbReference>
<dbReference type="InterPro" id="IPR013783">
    <property type="entry name" value="Ig-like_fold"/>
</dbReference>
<dbReference type="Pfam" id="PF00168">
    <property type="entry name" value="C2"/>
    <property type="match status" value="1"/>
</dbReference>
<dbReference type="AlphaFoldDB" id="A0A7M5X747"/>
<dbReference type="InterPro" id="IPR000008">
    <property type="entry name" value="C2_dom"/>
</dbReference>
<dbReference type="CDD" id="cd00030">
    <property type="entry name" value="C2"/>
    <property type="match status" value="1"/>
</dbReference>
<dbReference type="Proteomes" id="UP000594262">
    <property type="component" value="Unplaced"/>
</dbReference>
<dbReference type="OrthoDB" id="26242at2759"/>
<keyword evidence="1" id="KW-0813">Transport</keyword>
<keyword evidence="2" id="KW-0653">Protein transport</keyword>
<dbReference type="InterPro" id="IPR035892">
    <property type="entry name" value="C2_domain_sf"/>
</dbReference>
<sequence length="497" mass="55518">MLQHLKERRFSLDHKREKRKNSNTLSTEYDGAELRKTSSYIYEQSIMVQNEYFGKKPKTVKVTVYSSRNLRPKKGDGDPLAWVVFGFGKEKCCTSQIRDRNAKWNEESTFTLTDTKSPLKINVKDKEDPLGQIIIPLSEIPSDEHFLKWVQLGPHKKNQNPHGEICLDCWIEDYYEEGDEDNSPNAQSGKTGKFFRKNLNRLAGRSPEANRKKLSPHNDRRESNSLGMTSIKGSVSVEDLTSRSNGKTSPNFSKKSFSKKDSLLAPAAYTNIRKSVSTLALSTPSSPKSPSPESTSPTSLTIRRNSFNEVVASPNPSATNNSLPTIKEQCYPPKVLSIVPTSGPADGGTLIQITGKYLGNSKDDITRLMVAGCNCLSSIEYYSSSKIMCTTTESLGTGPITLSTRSGGMSSSKVMFEFLEQKMEKQNETNNNTDSGRSSGASASDESRDKDELIENLKNEVEGLRHDNQELREYIDKLVVYLMDKYPGALESSKMYR</sequence>
<reference evidence="6" key="1">
    <citation type="submission" date="2021-01" db="UniProtKB">
        <authorList>
            <consortium name="EnsemblMetazoa"/>
        </authorList>
    </citation>
    <scope>IDENTIFICATION</scope>
</reference>
<accession>A0A7M5X747</accession>
<dbReference type="RefSeq" id="XP_066932259.1">
    <property type="nucleotide sequence ID" value="XM_067076158.1"/>
</dbReference>
<dbReference type="InterPro" id="IPR037245">
    <property type="entry name" value="FIP-RBD_C_sf"/>
</dbReference>
<evidence type="ECO:0000256" key="3">
    <source>
        <dbReference type="SAM" id="MobiDB-lite"/>
    </source>
</evidence>
<feature type="domain" description="FIP-RBD" evidence="5">
    <location>
        <begin position="431"/>
        <end position="493"/>
    </location>
</feature>
<dbReference type="InterPro" id="IPR014756">
    <property type="entry name" value="Ig_E-set"/>
</dbReference>
<evidence type="ECO:0000313" key="6">
    <source>
        <dbReference type="EnsemblMetazoa" id="CLYHEMP018285.1"/>
    </source>
</evidence>
<feature type="compositionally biased region" description="Low complexity" evidence="3">
    <location>
        <begin position="434"/>
        <end position="444"/>
    </location>
</feature>
<evidence type="ECO:0000259" key="5">
    <source>
        <dbReference type="PROSITE" id="PS51511"/>
    </source>
</evidence>
<feature type="domain" description="C2" evidence="4">
    <location>
        <begin position="38"/>
        <end position="155"/>
    </location>
</feature>
<dbReference type="GeneID" id="136819917"/>
<evidence type="ECO:0000256" key="1">
    <source>
        <dbReference type="ARBA" id="ARBA00022448"/>
    </source>
</evidence>
<name>A0A7M5X747_9CNID</name>
<dbReference type="SMART" id="SM00239">
    <property type="entry name" value="C2"/>
    <property type="match status" value="1"/>
</dbReference>
<dbReference type="PROSITE" id="PS50004">
    <property type="entry name" value="C2"/>
    <property type="match status" value="1"/>
</dbReference>
<dbReference type="SUPFAM" id="SSF144270">
    <property type="entry name" value="Eferin C-derminal domain-like"/>
    <property type="match status" value="1"/>
</dbReference>
<dbReference type="InterPro" id="IPR019018">
    <property type="entry name" value="Rab-bd_FIP-RBD"/>
</dbReference>
<dbReference type="Gene3D" id="2.60.40.10">
    <property type="entry name" value="Immunoglobulins"/>
    <property type="match status" value="1"/>
</dbReference>
<dbReference type="SUPFAM" id="SSF49562">
    <property type="entry name" value="C2 domain (Calcium/lipid-binding domain, CaLB)"/>
    <property type="match status" value="1"/>
</dbReference>
<feature type="region of interest" description="Disordered" evidence="3">
    <location>
        <begin position="280"/>
        <end position="301"/>
    </location>
</feature>
<dbReference type="PROSITE" id="PS51511">
    <property type="entry name" value="FIP_RBD"/>
    <property type="match status" value="1"/>
</dbReference>
<dbReference type="Gene3D" id="2.60.40.150">
    <property type="entry name" value="C2 domain"/>
    <property type="match status" value="1"/>
</dbReference>
<evidence type="ECO:0000259" key="4">
    <source>
        <dbReference type="PROSITE" id="PS50004"/>
    </source>
</evidence>
<proteinExistence type="predicted"/>
<dbReference type="EnsemblMetazoa" id="CLYHEMT018285.1">
    <property type="protein sequence ID" value="CLYHEMP018285.1"/>
    <property type="gene ID" value="CLYHEMG018285"/>
</dbReference>
<dbReference type="GO" id="GO:0015031">
    <property type="term" value="P:protein transport"/>
    <property type="evidence" value="ECO:0007669"/>
    <property type="project" value="UniProtKB-KW"/>
</dbReference>